<dbReference type="PANTHER" id="PTHR37422:SF13">
    <property type="entry name" value="LIPOPOLYSACCHARIDE BIOSYNTHESIS PROTEIN PA4999-RELATED"/>
    <property type="match status" value="1"/>
</dbReference>
<comment type="caution">
    <text evidence="2">The sequence shown here is derived from an EMBL/GenBank/DDBJ whole genome shotgun (WGS) entry which is preliminary data.</text>
</comment>
<dbReference type="PANTHER" id="PTHR37422">
    <property type="entry name" value="TEICHURONIC ACID BIOSYNTHESIS PROTEIN TUAE"/>
    <property type="match status" value="1"/>
</dbReference>
<evidence type="ECO:0000313" key="2">
    <source>
        <dbReference type="EMBL" id="ELY55786.1"/>
    </source>
</evidence>
<protein>
    <recommendedName>
        <fullName evidence="4">O-antigen polymerase</fullName>
    </recommendedName>
</protein>
<reference evidence="2 3" key="1">
    <citation type="journal article" date="2014" name="PLoS Genet.">
        <title>Phylogenetically driven sequencing of extremely halophilic archaea reveals strategies for static and dynamic osmo-response.</title>
        <authorList>
            <person name="Becker E.A."/>
            <person name="Seitzer P.M."/>
            <person name="Tritt A."/>
            <person name="Larsen D."/>
            <person name="Krusor M."/>
            <person name="Yao A.I."/>
            <person name="Wu D."/>
            <person name="Madern D."/>
            <person name="Eisen J.A."/>
            <person name="Darling A.E."/>
            <person name="Facciotti M.T."/>
        </authorList>
    </citation>
    <scope>NUCLEOTIDE SEQUENCE [LARGE SCALE GENOMIC DNA]</scope>
    <source>
        <strain evidence="2 3">DSM 18795</strain>
    </source>
</reference>
<feature type="transmembrane region" description="Helical" evidence="1">
    <location>
        <begin position="371"/>
        <end position="389"/>
    </location>
</feature>
<evidence type="ECO:0000256" key="1">
    <source>
        <dbReference type="SAM" id="Phobius"/>
    </source>
</evidence>
<gene>
    <name evidence="2" type="ORF">C492_15051</name>
</gene>
<feature type="transmembrane region" description="Helical" evidence="1">
    <location>
        <begin position="99"/>
        <end position="120"/>
    </location>
</feature>
<keyword evidence="1" id="KW-0472">Membrane</keyword>
<feature type="transmembrane region" description="Helical" evidence="1">
    <location>
        <begin position="127"/>
        <end position="148"/>
    </location>
</feature>
<evidence type="ECO:0000313" key="3">
    <source>
        <dbReference type="Proteomes" id="UP000011531"/>
    </source>
</evidence>
<feature type="transmembrane region" description="Helical" evidence="1">
    <location>
        <begin position="345"/>
        <end position="365"/>
    </location>
</feature>
<feature type="transmembrane region" description="Helical" evidence="1">
    <location>
        <begin position="244"/>
        <end position="264"/>
    </location>
</feature>
<dbReference type="PATRIC" id="fig|1227498.3.peg.2951"/>
<keyword evidence="1" id="KW-1133">Transmembrane helix</keyword>
<name>L9X2T0_9EURY</name>
<feature type="transmembrane region" description="Helical" evidence="1">
    <location>
        <begin position="204"/>
        <end position="237"/>
    </location>
</feature>
<accession>L9X2T0</accession>
<keyword evidence="3" id="KW-1185">Reference proteome</keyword>
<keyword evidence="1" id="KW-0812">Transmembrane</keyword>
<dbReference type="EMBL" id="AOIA01000127">
    <property type="protein sequence ID" value="ELY55786.1"/>
    <property type="molecule type" value="Genomic_DNA"/>
</dbReference>
<dbReference type="Proteomes" id="UP000011531">
    <property type="component" value="Unassembled WGS sequence"/>
</dbReference>
<proteinExistence type="predicted"/>
<dbReference type="AlphaFoldDB" id="L9X2T0"/>
<dbReference type="InterPro" id="IPR051533">
    <property type="entry name" value="WaaL-like"/>
</dbReference>
<sequence>MTIDLRRHIFGQSEGEMSVPVYFPLLALLPIISSLIITSWLFSENIGYILTGALLVSISAYGLLHPEIRLQFDAAFLLLIGGYWLGLLAHYYHNPHAEILLYIAATPVAVFATVFVLPTLIIGRRQIFAMGLTLIAVALTAVGLAMVWQETQTSHTLYDTVGGTVMGIDGIRTPSIFSNPNGYGFVMMVGTLTALYTYFARRGVVWFGVLLLCLGGLVLSEGDAALLGFTAGSVLVLSGSDRRFGFLGLVVAILGVYVAIRLGHVGDVMETTLLTRVDRWVASLERLALDPMFGIGFADTAEEIGEARGPHNSYIYPILNTGIIAGGLYLGSFVYALGQGIRKRWTLWNAYVVGLSVGIFCYMGFESLFLGGFSISSIMLGLCLGLLLYSPEADGPVTDIRSKFTIR</sequence>
<feature type="transmembrane region" description="Helical" evidence="1">
    <location>
        <begin position="21"/>
        <end position="40"/>
    </location>
</feature>
<feature type="transmembrane region" description="Helical" evidence="1">
    <location>
        <begin position="76"/>
        <end position="93"/>
    </location>
</feature>
<feature type="transmembrane region" description="Helical" evidence="1">
    <location>
        <begin position="46"/>
        <end position="64"/>
    </location>
</feature>
<organism evidence="2 3">
    <name type="scientific">Natronococcus jeotgali DSM 18795</name>
    <dbReference type="NCBI Taxonomy" id="1227498"/>
    <lineage>
        <taxon>Archaea</taxon>
        <taxon>Methanobacteriati</taxon>
        <taxon>Methanobacteriota</taxon>
        <taxon>Stenosarchaea group</taxon>
        <taxon>Halobacteria</taxon>
        <taxon>Halobacteriales</taxon>
        <taxon>Natrialbaceae</taxon>
        <taxon>Natronococcus</taxon>
    </lineage>
</organism>
<dbReference type="OrthoDB" id="204007at2157"/>
<feature type="transmembrane region" description="Helical" evidence="1">
    <location>
        <begin position="314"/>
        <end position="338"/>
    </location>
</feature>
<evidence type="ECO:0008006" key="4">
    <source>
        <dbReference type="Google" id="ProtNLM"/>
    </source>
</evidence>